<dbReference type="Pfam" id="PF00254">
    <property type="entry name" value="FKBP_C"/>
    <property type="match status" value="1"/>
</dbReference>
<feature type="domain" description="PPIase FKBP-type" evidence="8">
    <location>
        <begin position="95"/>
        <end position="192"/>
    </location>
</feature>
<feature type="chain" id="PRO_5037091365" description="Peptidyl-prolyl cis-trans isomerase" evidence="7">
    <location>
        <begin position="21"/>
        <end position="211"/>
    </location>
</feature>
<dbReference type="GO" id="GO:0003755">
    <property type="term" value="F:peptidyl-prolyl cis-trans isomerase activity"/>
    <property type="evidence" value="ECO:0007669"/>
    <property type="project" value="UniProtKB-UniRule"/>
</dbReference>
<organism evidence="9 10">
    <name type="scientific">Marseilla massiliensis</name>
    <dbReference type="NCBI Taxonomy" id="1841864"/>
    <lineage>
        <taxon>Bacteria</taxon>
        <taxon>Pseudomonadati</taxon>
        <taxon>Bacteroidota</taxon>
        <taxon>Bacteroidia</taxon>
        <taxon>Bacteroidales</taxon>
        <taxon>Prevotellaceae</taxon>
        <taxon>Marseilla</taxon>
    </lineage>
</organism>
<dbReference type="PANTHER" id="PTHR43811">
    <property type="entry name" value="FKBP-TYPE PEPTIDYL-PROLYL CIS-TRANS ISOMERASE FKPA"/>
    <property type="match status" value="1"/>
</dbReference>
<evidence type="ECO:0000313" key="10">
    <source>
        <dbReference type="Proteomes" id="UP000706891"/>
    </source>
</evidence>
<name>A0A938WV16_9BACT</name>
<dbReference type="SUPFAM" id="SSF54534">
    <property type="entry name" value="FKBP-like"/>
    <property type="match status" value="1"/>
</dbReference>
<reference evidence="9" key="1">
    <citation type="submission" date="2020-08" db="EMBL/GenBank/DDBJ databases">
        <authorList>
            <person name="Cejkova D."/>
            <person name="Kubasova T."/>
            <person name="Jahodarova E."/>
            <person name="Rychlik I."/>
        </authorList>
    </citation>
    <scope>NUCLEOTIDE SEQUENCE</scope>
    <source>
        <strain evidence="9">An824</strain>
    </source>
</reference>
<keyword evidence="7" id="KW-0732">Signal</keyword>
<dbReference type="Gene3D" id="3.10.50.40">
    <property type="match status" value="1"/>
</dbReference>
<evidence type="ECO:0000256" key="2">
    <source>
        <dbReference type="ARBA" id="ARBA00006577"/>
    </source>
</evidence>
<dbReference type="PANTHER" id="PTHR43811:SF19">
    <property type="entry name" value="39 KDA FK506-BINDING NUCLEAR PROTEIN"/>
    <property type="match status" value="1"/>
</dbReference>
<dbReference type="InterPro" id="IPR001179">
    <property type="entry name" value="PPIase_FKBP_dom"/>
</dbReference>
<dbReference type="EC" id="5.2.1.8" evidence="6"/>
<evidence type="ECO:0000313" key="9">
    <source>
        <dbReference type="EMBL" id="MBM6674733.1"/>
    </source>
</evidence>
<evidence type="ECO:0000256" key="5">
    <source>
        <dbReference type="PROSITE-ProRule" id="PRU00277"/>
    </source>
</evidence>
<dbReference type="Proteomes" id="UP000706891">
    <property type="component" value="Unassembled WGS sequence"/>
</dbReference>
<comment type="catalytic activity">
    <reaction evidence="1 5 6">
        <text>[protein]-peptidylproline (omega=180) = [protein]-peptidylproline (omega=0)</text>
        <dbReference type="Rhea" id="RHEA:16237"/>
        <dbReference type="Rhea" id="RHEA-COMP:10747"/>
        <dbReference type="Rhea" id="RHEA-COMP:10748"/>
        <dbReference type="ChEBI" id="CHEBI:83833"/>
        <dbReference type="ChEBI" id="CHEBI:83834"/>
        <dbReference type="EC" id="5.2.1.8"/>
    </reaction>
</comment>
<gene>
    <name evidence="9" type="ORF">H6A34_12730</name>
</gene>
<dbReference type="PROSITE" id="PS50059">
    <property type="entry name" value="FKBP_PPIASE"/>
    <property type="match status" value="1"/>
</dbReference>
<reference evidence="9" key="2">
    <citation type="journal article" date="2021" name="Sci. Rep.">
        <title>The distribution of antibiotic resistance genes in chicken gut microbiota commensals.</title>
        <authorList>
            <person name="Juricova H."/>
            <person name="Matiasovicova J."/>
            <person name="Kubasova T."/>
            <person name="Cejkova D."/>
            <person name="Rychlik I."/>
        </authorList>
    </citation>
    <scope>NUCLEOTIDE SEQUENCE</scope>
    <source>
        <strain evidence="9">An824</strain>
    </source>
</reference>
<protein>
    <recommendedName>
        <fullName evidence="6">Peptidyl-prolyl cis-trans isomerase</fullName>
        <ecNumber evidence="6">5.2.1.8</ecNumber>
    </recommendedName>
</protein>
<dbReference type="RefSeq" id="WP_205105825.1">
    <property type="nucleotide sequence ID" value="NZ_JACJJG010000120.1"/>
</dbReference>
<accession>A0A938WV16</accession>
<proteinExistence type="inferred from homology"/>
<comment type="similarity">
    <text evidence="2 6">Belongs to the FKBP-type PPIase family.</text>
</comment>
<keyword evidence="10" id="KW-1185">Reference proteome</keyword>
<evidence type="ECO:0000256" key="6">
    <source>
        <dbReference type="RuleBase" id="RU003915"/>
    </source>
</evidence>
<dbReference type="PROSITE" id="PS51257">
    <property type="entry name" value="PROKAR_LIPOPROTEIN"/>
    <property type="match status" value="1"/>
</dbReference>
<evidence type="ECO:0000256" key="4">
    <source>
        <dbReference type="ARBA" id="ARBA00023235"/>
    </source>
</evidence>
<evidence type="ECO:0000259" key="8">
    <source>
        <dbReference type="PROSITE" id="PS50059"/>
    </source>
</evidence>
<comment type="caution">
    <text evidence="9">The sequence shown here is derived from an EMBL/GenBank/DDBJ whole genome shotgun (WGS) entry which is preliminary data.</text>
</comment>
<evidence type="ECO:0000256" key="1">
    <source>
        <dbReference type="ARBA" id="ARBA00000971"/>
    </source>
</evidence>
<sequence length="211" mass="23556">MKRYNILILLLALLSPLALTSCSEDENAVEEFPDWQNRNETSFNNIYEQARANTDGNWKLFLNYSLEDTIPTDTYDYIAVEVLTEGTGSGCPMYTDSVLVNYRGRLIPSTSYADGYVFDESYEGEYNPATAMPAQLYVGGVVDGFATALQHMHIGDHWRVYIPYQLGYGVSGTTSIPGYSTLIFDIALIAYYRAGVSPGPWRSAESGWITE</sequence>
<keyword evidence="4 5" id="KW-0413">Isomerase</keyword>
<dbReference type="InterPro" id="IPR046357">
    <property type="entry name" value="PPIase_dom_sf"/>
</dbReference>
<evidence type="ECO:0000256" key="7">
    <source>
        <dbReference type="SAM" id="SignalP"/>
    </source>
</evidence>
<dbReference type="AlphaFoldDB" id="A0A938WV16"/>
<evidence type="ECO:0000256" key="3">
    <source>
        <dbReference type="ARBA" id="ARBA00023110"/>
    </source>
</evidence>
<dbReference type="EMBL" id="JACJJG010000120">
    <property type="protein sequence ID" value="MBM6674733.1"/>
    <property type="molecule type" value="Genomic_DNA"/>
</dbReference>
<feature type="signal peptide" evidence="7">
    <location>
        <begin position="1"/>
        <end position="20"/>
    </location>
</feature>
<keyword evidence="3 5" id="KW-0697">Rotamase</keyword>